<keyword evidence="2" id="KW-1185">Reference proteome</keyword>
<protein>
    <submittedName>
        <fullName evidence="1">Uncharacterized protein</fullName>
    </submittedName>
</protein>
<accession>A0A3M0JGC9</accession>
<sequence length="128" mass="14123">MHLESLSLNHCWCQVATLRMKVKNTESAKNAAVCGSREQSAILKAVLILQAQSWYQEWLPNTTELCETQAAGRKIGVPILDSPATKSNSFLTNWDISFPECSDVAGASIEEKTPMVSNATKSWYESSI</sequence>
<reference evidence="1 2" key="1">
    <citation type="submission" date="2018-07" db="EMBL/GenBank/DDBJ databases">
        <title>A high quality draft genome assembly of the barn swallow (H. rustica rustica).</title>
        <authorList>
            <person name="Formenti G."/>
            <person name="Chiara M."/>
            <person name="Poveda L."/>
            <person name="Francoijs K.-J."/>
            <person name="Bonisoli-Alquati A."/>
            <person name="Canova L."/>
            <person name="Gianfranceschi L."/>
            <person name="Horner D.S."/>
            <person name="Saino N."/>
        </authorList>
    </citation>
    <scope>NUCLEOTIDE SEQUENCE [LARGE SCALE GENOMIC DNA]</scope>
    <source>
        <strain evidence="1">Chelidonia</strain>
        <tissue evidence="1">Blood</tissue>
    </source>
</reference>
<comment type="caution">
    <text evidence="1">The sequence shown here is derived from an EMBL/GenBank/DDBJ whole genome shotgun (WGS) entry which is preliminary data.</text>
</comment>
<proteinExistence type="predicted"/>
<dbReference type="Proteomes" id="UP000269221">
    <property type="component" value="Unassembled WGS sequence"/>
</dbReference>
<dbReference type="AlphaFoldDB" id="A0A3M0JGC9"/>
<name>A0A3M0JGC9_HIRRU</name>
<gene>
    <name evidence="1" type="ORF">DUI87_23502</name>
</gene>
<organism evidence="1 2">
    <name type="scientific">Hirundo rustica rustica</name>
    <dbReference type="NCBI Taxonomy" id="333673"/>
    <lineage>
        <taxon>Eukaryota</taxon>
        <taxon>Metazoa</taxon>
        <taxon>Chordata</taxon>
        <taxon>Craniata</taxon>
        <taxon>Vertebrata</taxon>
        <taxon>Euteleostomi</taxon>
        <taxon>Archelosauria</taxon>
        <taxon>Archosauria</taxon>
        <taxon>Dinosauria</taxon>
        <taxon>Saurischia</taxon>
        <taxon>Theropoda</taxon>
        <taxon>Coelurosauria</taxon>
        <taxon>Aves</taxon>
        <taxon>Neognathae</taxon>
        <taxon>Neoaves</taxon>
        <taxon>Telluraves</taxon>
        <taxon>Australaves</taxon>
        <taxon>Passeriformes</taxon>
        <taxon>Sylvioidea</taxon>
        <taxon>Hirundinidae</taxon>
        <taxon>Hirundo</taxon>
    </lineage>
</organism>
<dbReference type="EMBL" id="QRBI01000145">
    <property type="protein sequence ID" value="RMC00092.1"/>
    <property type="molecule type" value="Genomic_DNA"/>
</dbReference>
<evidence type="ECO:0000313" key="2">
    <source>
        <dbReference type="Proteomes" id="UP000269221"/>
    </source>
</evidence>
<evidence type="ECO:0000313" key="1">
    <source>
        <dbReference type="EMBL" id="RMC00092.1"/>
    </source>
</evidence>